<organism evidence="2">
    <name type="scientific">Sediminibacterium sp. KACHI17</name>
    <dbReference type="NCBI Taxonomy" id="1751071"/>
    <lineage>
        <taxon>Bacteria</taxon>
        <taxon>Pseudomonadati</taxon>
        <taxon>Bacteroidota</taxon>
        <taxon>Chitinophagia</taxon>
        <taxon>Chitinophagales</taxon>
        <taxon>Chitinophagaceae</taxon>
        <taxon>Sediminibacterium</taxon>
    </lineage>
</organism>
<dbReference type="InterPro" id="IPR016181">
    <property type="entry name" value="Acyl_CoA_acyltransferase"/>
</dbReference>
<reference evidence="2" key="1">
    <citation type="submission" date="2024-02" db="EMBL/GenBank/DDBJ databases">
        <title>Sediminibacterium planktonica sp. nov. and Sediminibacterium longus sp. nov., isolated from surface lake and river water.</title>
        <authorList>
            <person name="Watanabe K."/>
            <person name="Takemine S."/>
            <person name="Ishii Y."/>
            <person name="Ogata Y."/>
            <person name="Shindo C."/>
            <person name="Suda W."/>
        </authorList>
    </citation>
    <scope>NUCLEOTIDE SEQUENCE</scope>
    <source>
        <strain evidence="2">KACHI17</strain>
    </source>
</reference>
<evidence type="ECO:0000313" key="2">
    <source>
        <dbReference type="EMBL" id="BFG69656.1"/>
    </source>
</evidence>
<dbReference type="RefSeq" id="WP_353549966.1">
    <property type="nucleotide sequence ID" value="NZ_AP029612.1"/>
</dbReference>
<dbReference type="PROSITE" id="PS51186">
    <property type="entry name" value="GNAT"/>
    <property type="match status" value="1"/>
</dbReference>
<dbReference type="Gene3D" id="3.40.630.30">
    <property type="match status" value="1"/>
</dbReference>
<dbReference type="SUPFAM" id="SSF55729">
    <property type="entry name" value="Acyl-CoA N-acyltransferases (Nat)"/>
    <property type="match status" value="1"/>
</dbReference>
<dbReference type="InterPro" id="IPR000182">
    <property type="entry name" value="GNAT_dom"/>
</dbReference>
<gene>
    <name evidence="2" type="ORF">KACHI17_05370</name>
</gene>
<evidence type="ECO:0000259" key="1">
    <source>
        <dbReference type="PROSITE" id="PS51186"/>
    </source>
</evidence>
<accession>A0AAT9GGN7</accession>
<dbReference type="EMBL" id="AP029612">
    <property type="protein sequence ID" value="BFG69656.1"/>
    <property type="molecule type" value="Genomic_DNA"/>
</dbReference>
<proteinExistence type="predicted"/>
<dbReference type="AlphaFoldDB" id="A0AAT9GGN7"/>
<dbReference type="GO" id="GO:0016747">
    <property type="term" value="F:acyltransferase activity, transferring groups other than amino-acyl groups"/>
    <property type="evidence" value="ECO:0007669"/>
    <property type="project" value="InterPro"/>
</dbReference>
<protein>
    <recommendedName>
        <fullName evidence="1">N-acetyltransferase domain-containing protein</fullName>
    </recommendedName>
</protein>
<sequence length="187" mass="21751">MYTIQLANTHKDLQEIAALSSVNLRTIVSETEKAAQGFLTWEYTEKLLQDMHEIAPSVIAKWNDQVVGYALVATHAMSGVHAEMNVMLNNLATLTYQGKPMNDYKYYMMGQICIAKEHRGQGLFDQLYEYHRKVNSDQYDILLTEVSTSNHRSLRAHERVGFKTIHTYHDHMDEWNVVVWDWRKEAN</sequence>
<name>A0AAT9GGN7_9BACT</name>
<feature type="domain" description="N-acetyltransferase" evidence="1">
    <location>
        <begin position="14"/>
        <end position="187"/>
    </location>
</feature>
<dbReference type="Pfam" id="PF00583">
    <property type="entry name" value="Acetyltransf_1"/>
    <property type="match status" value="1"/>
</dbReference>